<dbReference type="AlphaFoldDB" id="A0A6B8RFH0"/>
<sequence>MSKRWLIQIALVLVIVFCSSCSNGDQPTSTTTVRQSDFPVAEIENRLETKVPILEQTVEEVVYETSQVSTPTVTPAPPVKEFLIDVPAMSQFPDYYNGCEITSLAMLVNYLKLPFNRQELIRMLVKDETPLQNAEDGSIEVWGDPDLGFVGDITGKKMGYGVYHKPIGDLLAQISNGHMVDLTGNEFTEIERQISQGNPVVVWTTSNFTSVNNWVEWKSIDGRTIRATFEEHTVLLVGYDEEYVYINNPANGEKAEKIAKQPFLESWTQLGQQAVSYAQ</sequence>
<evidence type="ECO:0000313" key="4">
    <source>
        <dbReference type="Proteomes" id="UP000426246"/>
    </source>
</evidence>
<keyword evidence="1" id="KW-0732">Signal</keyword>
<keyword evidence="4" id="KW-1185">Reference proteome</keyword>
<dbReference type="InterPro" id="IPR039564">
    <property type="entry name" value="Peptidase_C39-like"/>
</dbReference>
<feature type="signal peptide" evidence="1">
    <location>
        <begin position="1"/>
        <end position="24"/>
    </location>
</feature>
<evidence type="ECO:0000256" key="1">
    <source>
        <dbReference type="SAM" id="SignalP"/>
    </source>
</evidence>
<protein>
    <recommendedName>
        <fullName evidence="2">Peptidase C39-like domain-containing protein</fullName>
    </recommendedName>
</protein>
<dbReference type="OrthoDB" id="1164310at2"/>
<proteinExistence type="predicted"/>
<feature type="domain" description="Peptidase C39-like" evidence="2">
    <location>
        <begin position="84"/>
        <end position="250"/>
    </location>
</feature>
<accession>A0A6B8RFH0</accession>
<dbReference type="KEGG" id="ppsc:EHS13_04225"/>
<dbReference type="Pfam" id="PF13529">
    <property type="entry name" value="Peptidase_C39_2"/>
    <property type="match status" value="1"/>
</dbReference>
<evidence type="ECO:0000313" key="3">
    <source>
        <dbReference type="EMBL" id="QGQ94168.1"/>
    </source>
</evidence>
<reference evidence="4" key="1">
    <citation type="submission" date="2018-11" db="EMBL/GenBank/DDBJ databases">
        <title>Complete genome sequence of Paenibacillus sp. ML311-T8.</title>
        <authorList>
            <person name="Nam Y.-D."/>
            <person name="Kang J."/>
            <person name="Chung W.-H."/>
            <person name="Park Y.S."/>
        </authorList>
    </citation>
    <scope>NUCLEOTIDE SEQUENCE [LARGE SCALE GENOMIC DNA]</scope>
    <source>
        <strain evidence="4">ML311-T8</strain>
    </source>
</reference>
<gene>
    <name evidence="3" type="ORF">EHS13_04225</name>
</gene>
<dbReference type="PANTHER" id="PTHR37806">
    <property type="entry name" value="LMO0724 PROTEIN"/>
    <property type="match status" value="1"/>
</dbReference>
<dbReference type="EMBL" id="CP034235">
    <property type="protein sequence ID" value="QGQ94168.1"/>
    <property type="molecule type" value="Genomic_DNA"/>
</dbReference>
<dbReference type="PANTHER" id="PTHR37806:SF1">
    <property type="entry name" value="PEPTIDASE C39-LIKE DOMAIN-CONTAINING PROTEIN"/>
    <property type="match status" value="1"/>
</dbReference>
<organism evidence="3 4">
    <name type="scientific">Paenibacillus psychroresistens</name>
    <dbReference type="NCBI Taxonomy" id="1778678"/>
    <lineage>
        <taxon>Bacteria</taxon>
        <taxon>Bacillati</taxon>
        <taxon>Bacillota</taxon>
        <taxon>Bacilli</taxon>
        <taxon>Bacillales</taxon>
        <taxon>Paenibacillaceae</taxon>
        <taxon>Paenibacillus</taxon>
    </lineage>
</organism>
<dbReference type="RefSeq" id="WP_155699167.1">
    <property type="nucleotide sequence ID" value="NZ_CP034235.1"/>
</dbReference>
<dbReference type="Gene3D" id="3.90.70.10">
    <property type="entry name" value="Cysteine proteinases"/>
    <property type="match status" value="1"/>
</dbReference>
<feature type="chain" id="PRO_5025340499" description="Peptidase C39-like domain-containing protein" evidence="1">
    <location>
        <begin position="25"/>
        <end position="279"/>
    </location>
</feature>
<name>A0A6B8RFH0_9BACL</name>
<evidence type="ECO:0000259" key="2">
    <source>
        <dbReference type="Pfam" id="PF13529"/>
    </source>
</evidence>
<dbReference type="Proteomes" id="UP000426246">
    <property type="component" value="Chromosome"/>
</dbReference>